<evidence type="ECO:0000313" key="1">
    <source>
        <dbReference type="EMBL" id="MPM60599.1"/>
    </source>
</evidence>
<gene>
    <name evidence="1" type="ORF">SDC9_107451</name>
</gene>
<reference evidence="1" key="1">
    <citation type="submission" date="2019-08" db="EMBL/GenBank/DDBJ databases">
        <authorList>
            <person name="Kucharzyk K."/>
            <person name="Murdoch R.W."/>
            <person name="Higgins S."/>
            <person name="Loffler F."/>
        </authorList>
    </citation>
    <scope>NUCLEOTIDE SEQUENCE</scope>
</reference>
<proteinExistence type="predicted"/>
<accession>A0A645B590</accession>
<dbReference type="EMBL" id="VSSQ01017882">
    <property type="protein sequence ID" value="MPM60599.1"/>
    <property type="molecule type" value="Genomic_DNA"/>
</dbReference>
<organism evidence="1">
    <name type="scientific">bioreactor metagenome</name>
    <dbReference type="NCBI Taxonomy" id="1076179"/>
    <lineage>
        <taxon>unclassified sequences</taxon>
        <taxon>metagenomes</taxon>
        <taxon>ecological metagenomes</taxon>
    </lineage>
</organism>
<dbReference type="AlphaFoldDB" id="A0A645B590"/>
<protein>
    <submittedName>
        <fullName evidence="1">Uncharacterized protein</fullName>
    </submittedName>
</protein>
<comment type="caution">
    <text evidence="1">The sequence shown here is derived from an EMBL/GenBank/DDBJ whole genome shotgun (WGS) entry which is preliminary data.</text>
</comment>
<name>A0A645B590_9ZZZZ</name>
<sequence length="79" mass="8612">MFFMFIKSSVSVRLAIRLALEDIGEHLSPKYAPAIIAPAAILVFTSPLFAMTIRASPTVLTVPSEVPSKKETRLLIINA</sequence>